<accession>A0A1M7YEF7</accession>
<proteinExistence type="predicted"/>
<dbReference type="SUPFAM" id="SSF56784">
    <property type="entry name" value="HAD-like"/>
    <property type="match status" value="1"/>
</dbReference>
<evidence type="ECO:0000313" key="1">
    <source>
        <dbReference type="EMBL" id="SHO50966.1"/>
    </source>
</evidence>
<dbReference type="RefSeq" id="WP_073589638.1">
    <property type="nucleotide sequence ID" value="NZ_FRFD01000008.1"/>
</dbReference>
<protein>
    <submittedName>
        <fullName evidence="1">Hydroxymethylpyrimidine pyrophosphatase</fullName>
    </submittedName>
</protein>
<keyword evidence="2" id="KW-1185">Reference proteome</keyword>
<dbReference type="STRING" id="1121345.SAMN02745217_02991"/>
<dbReference type="InterPro" id="IPR036412">
    <property type="entry name" value="HAD-like_sf"/>
</dbReference>
<dbReference type="Pfam" id="PF08282">
    <property type="entry name" value="Hydrolase_3"/>
    <property type="match status" value="1"/>
</dbReference>
<reference evidence="1 2" key="1">
    <citation type="submission" date="2016-12" db="EMBL/GenBank/DDBJ databases">
        <authorList>
            <person name="Song W.-J."/>
            <person name="Kurnit D.M."/>
        </authorList>
    </citation>
    <scope>NUCLEOTIDE SEQUENCE [LARGE SCALE GENOMIC DNA]</scope>
    <source>
        <strain evidence="1 2">DSM 12503</strain>
    </source>
</reference>
<dbReference type="Gene3D" id="3.30.1240.10">
    <property type="match status" value="1"/>
</dbReference>
<dbReference type="EMBL" id="FRFD01000008">
    <property type="protein sequence ID" value="SHO50966.1"/>
    <property type="molecule type" value="Genomic_DNA"/>
</dbReference>
<dbReference type="AlphaFoldDB" id="A0A1M7YEF7"/>
<evidence type="ECO:0000313" key="2">
    <source>
        <dbReference type="Proteomes" id="UP000184612"/>
    </source>
</evidence>
<name>A0A1M7YEF7_9FIRM</name>
<dbReference type="OrthoDB" id="2470416at2"/>
<dbReference type="Gene3D" id="3.40.50.1000">
    <property type="entry name" value="HAD superfamily/HAD-like"/>
    <property type="match status" value="1"/>
</dbReference>
<dbReference type="Proteomes" id="UP000184612">
    <property type="component" value="Unassembled WGS sequence"/>
</dbReference>
<organism evidence="1 2">
    <name type="scientific">Anaerocolumna xylanovorans DSM 12503</name>
    <dbReference type="NCBI Taxonomy" id="1121345"/>
    <lineage>
        <taxon>Bacteria</taxon>
        <taxon>Bacillati</taxon>
        <taxon>Bacillota</taxon>
        <taxon>Clostridia</taxon>
        <taxon>Lachnospirales</taxon>
        <taxon>Lachnospiraceae</taxon>
        <taxon>Anaerocolumna</taxon>
    </lineage>
</organism>
<gene>
    <name evidence="1" type="ORF">SAMN02745217_02991</name>
</gene>
<dbReference type="GO" id="GO:0005829">
    <property type="term" value="C:cytosol"/>
    <property type="evidence" value="ECO:0007669"/>
    <property type="project" value="TreeGrafter"/>
</dbReference>
<dbReference type="GO" id="GO:0016791">
    <property type="term" value="F:phosphatase activity"/>
    <property type="evidence" value="ECO:0007669"/>
    <property type="project" value="TreeGrafter"/>
</dbReference>
<dbReference type="GO" id="GO:0000287">
    <property type="term" value="F:magnesium ion binding"/>
    <property type="evidence" value="ECO:0007669"/>
    <property type="project" value="TreeGrafter"/>
</dbReference>
<dbReference type="PANTHER" id="PTHR10000:SF55">
    <property type="entry name" value="5-AMINO-6-(5-PHOSPHO-D-RIBITYLAMINO)URACIL PHOSPHATASE YCSE"/>
    <property type="match status" value="1"/>
</dbReference>
<dbReference type="PANTHER" id="PTHR10000">
    <property type="entry name" value="PHOSPHOSERINE PHOSPHATASE"/>
    <property type="match status" value="1"/>
</dbReference>
<dbReference type="InterPro" id="IPR023214">
    <property type="entry name" value="HAD_sf"/>
</dbReference>
<sequence>MIKAIVCSFDNLFLRVSDDEKQIMARQLGEIRKESIKLVNVSGRTIEQSREILSRYVDEIDLYGLNGAQTEENRYNISSFFKKAPLYKILDECDRKNVYYRIYCEDGIVSKELNNLYNIITEYATRQQGSDIQKIERIVHFYEVLYKGTHLCPDVIRHLEEKNINVVKLEIVDPNPPVINHFSKFLSAMQDVNYFSACDNNLEVMDSHTGKEGVLELLREHYAIKNNEVLSIAQDDGERRLLWQSGYKGCLIKDFQKFWQEEIFPVDCSKDDSIIGILEKVNKEGKG</sequence>